<name>A0A2N8ZME5_9VIBR</name>
<sequence length="69" mass="7388">MTDFDQFVSRAKGALLGLALGDALGTTLEFKAKDSFEPITDMVGGGPFNLEAGQWTDDTSMALCLPTRF</sequence>
<dbReference type="EC" id="3.2.2.24" evidence="2"/>
<feature type="binding site" evidence="1">
    <location>
        <position position="57"/>
    </location>
    <ligand>
        <name>Mg(2+)</name>
        <dbReference type="ChEBI" id="CHEBI:18420"/>
        <label>1</label>
    </ligand>
</feature>
<reference evidence="2 3" key="1">
    <citation type="submission" date="2017-10" db="EMBL/GenBank/DDBJ databases">
        <authorList>
            <person name="Banno H."/>
            <person name="Chua N.-H."/>
        </authorList>
    </citation>
    <scope>NUCLEOTIDE SEQUENCE [LARGE SCALE GENOMIC DNA]</scope>
    <source>
        <strain evidence="2">Vibrio tapetis CECT4600</strain>
    </source>
</reference>
<dbReference type="GO" id="GO:0047407">
    <property type="term" value="F:ADP-ribosyl-[dinitrogen reductase] hydrolase activity"/>
    <property type="evidence" value="ECO:0007669"/>
    <property type="project" value="UniProtKB-EC"/>
</dbReference>
<dbReference type="KEGG" id="vta:B1482"/>
<dbReference type="InterPro" id="IPR005502">
    <property type="entry name" value="Ribosyl_crysJ1"/>
</dbReference>
<dbReference type="Proteomes" id="UP000235828">
    <property type="component" value="Chromosome B"/>
</dbReference>
<evidence type="ECO:0000313" key="2">
    <source>
        <dbReference type="EMBL" id="SON53093.1"/>
    </source>
</evidence>
<keyword evidence="3" id="KW-1185">Reference proteome</keyword>
<keyword evidence="2" id="KW-0326">Glycosidase</keyword>
<proteinExistence type="predicted"/>
<comment type="cofactor">
    <cofactor evidence="1">
        <name>Mg(2+)</name>
        <dbReference type="ChEBI" id="CHEBI:18420"/>
    </cofactor>
    <text evidence="1">Binds 2 magnesium ions per subunit.</text>
</comment>
<keyword evidence="2" id="KW-0378">Hydrolase</keyword>
<dbReference type="SUPFAM" id="SSF101478">
    <property type="entry name" value="ADP-ribosylglycohydrolase"/>
    <property type="match status" value="1"/>
</dbReference>
<feature type="binding site" evidence="1">
    <location>
        <position position="58"/>
    </location>
    <ligand>
        <name>Mg(2+)</name>
        <dbReference type="ChEBI" id="CHEBI:18420"/>
        <label>1</label>
    </ligand>
</feature>
<evidence type="ECO:0000256" key="1">
    <source>
        <dbReference type="PIRSR" id="PIRSR605502-1"/>
    </source>
</evidence>
<keyword evidence="1" id="KW-0460">Magnesium</keyword>
<dbReference type="EMBL" id="LT960612">
    <property type="protein sequence ID" value="SON53093.1"/>
    <property type="molecule type" value="Genomic_DNA"/>
</dbReference>
<accession>A0A2N8ZME5</accession>
<dbReference type="GO" id="GO:0046872">
    <property type="term" value="F:metal ion binding"/>
    <property type="evidence" value="ECO:0007669"/>
    <property type="project" value="UniProtKB-KW"/>
</dbReference>
<feature type="binding site" evidence="1">
    <location>
        <position position="56"/>
    </location>
    <ligand>
        <name>Mg(2+)</name>
        <dbReference type="ChEBI" id="CHEBI:18420"/>
        <label>1</label>
    </ligand>
</feature>
<dbReference type="AlphaFoldDB" id="A0A2N8ZME5"/>
<organism evidence="2 3">
    <name type="scientific">Vibrio tapetis subsp. tapetis</name>
    <dbReference type="NCBI Taxonomy" id="1671868"/>
    <lineage>
        <taxon>Bacteria</taxon>
        <taxon>Pseudomonadati</taxon>
        <taxon>Pseudomonadota</taxon>
        <taxon>Gammaproteobacteria</taxon>
        <taxon>Vibrionales</taxon>
        <taxon>Vibrionaceae</taxon>
        <taxon>Vibrio</taxon>
    </lineage>
</organism>
<dbReference type="Gene3D" id="1.10.4080.10">
    <property type="entry name" value="ADP-ribosylation/Crystallin J1"/>
    <property type="match status" value="1"/>
</dbReference>
<protein>
    <submittedName>
        <fullName evidence="2">ADP-ribosyl-[dinitrogen reductase] glycohydrolase</fullName>
        <ecNumber evidence="2">3.2.2.24</ecNumber>
    </submittedName>
</protein>
<gene>
    <name evidence="2" type="ORF">VTAP4600_B1482</name>
</gene>
<keyword evidence="1" id="KW-0479">Metal-binding</keyword>
<evidence type="ECO:0000313" key="3">
    <source>
        <dbReference type="Proteomes" id="UP000235828"/>
    </source>
</evidence>
<dbReference type="Pfam" id="PF03747">
    <property type="entry name" value="ADP_ribosyl_GH"/>
    <property type="match status" value="1"/>
</dbReference>
<dbReference type="InterPro" id="IPR036705">
    <property type="entry name" value="Ribosyl_crysJ1_sf"/>
</dbReference>